<keyword evidence="1" id="KW-0808">Transferase</keyword>
<protein>
    <submittedName>
        <fullName evidence="1">Hybrid histidine kinase DHKB</fullName>
    </submittedName>
</protein>
<dbReference type="GO" id="GO:0016301">
    <property type="term" value="F:kinase activity"/>
    <property type="evidence" value="ECO:0007669"/>
    <property type="project" value="UniProtKB-KW"/>
</dbReference>
<evidence type="ECO:0000313" key="2">
    <source>
        <dbReference type="Proteomes" id="UP000076078"/>
    </source>
</evidence>
<sequence>MISLTKFKNVYNILNQSKSLFIRSNQSLLLNYSQLNKINTGITTNSHTLLHTNNNNNNNILLINNQYQKRFIYNSSNSFQYRYGNFSRLKSCNDTEIYSHFNSNCIDSITGEISYVDIITFLRAEDFNDDIRLVNLLFSWCTVVMKCKDLNILTQFLNYYRKVKSKQFLHVLNYINQNNIPQNIWAFNVTLYFYTENHMLSEAKELAKLMLSMHTTIPPKVYIAMLKSLRHDNALMTSIMEKIAQEPEDSPTHTNDMICNLVIQIYLETHMNFNEAYKHFTETEKKGVEIHRATIISFLEYHSRNSTPATTFQFFRYCLENHPKITLSHECLVSCVGILSNFQQEYMALVDYICETVTDTRAFFNLSISTFSRNKKREMVIHLYNRMIRYYTPDAVTFKTLIYLSIHSNNLEECLYWLECMKKLDIEPSIKIYSYILRYFLRFKHYDLFDQYIAEAKQLRYFNPWIISSAICSAVTRNQTKELDQLLRECLRKDSSDAEFVSTTTDLVCQTFLMMDNYAKAQEWFELKQKKWDLNPTLFSYQIFMSYHTVRHEYQQWSYWSNRMKSAGIQNDIEVQNRVLLHFRKFYRGLPETEILLDDNSQLYPMENGQFYQVSDKLDVDDMDRVIGEYRQSNPQLKNAASSLFRNRIITLTHEGSIQQAIDEMILNEQKNFPMDANTYFHMINTCLHKKNWMHTKLFFVKALEKGFLPNQAITTQVIDLAFVQGKKVFNDFLENSLPNHLLPKDFEESTYSVLLRWDIKRALKDLMEKPSLLYLCKSPLILNNFVYSLSRYHQLERAEKIIQHMIDSKMQIHYLSLEMFYKMIVENGYHSAVLNSLLTYHQQQNIDHPTTFKAALISNLYLENRIEEAYHQYQRDILSNTQKITQYQIDIGIKIYAKQFPIPPISNLQVWLSLKEHLPFKVRDKSILTQVFKCLIEVGREDRIARFLDIKDFVKNASPELLITSLKSLSSPKDIIKICRDLIAKKSHCLPRKEFYDIFTKANETVNDPIVSKYLATTRPVPQVPDQIFKPKDLEFIDKNIINHFIY</sequence>
<dbReference type="FunCoup" id="A0A151ZCR9">
    <property type="interactions" value="606"/>
</dbReference>
<accession>A0A151ZCR9</accession>
<dbReference type="InterPro" id="IPR011990">
    <property type="entry name" value="TPR-like_helical_dom_sf"/>
</dbReference>
<dbReference type="PANTHER" id="PTHR47939">
    <property type="entry name" value="MEMBRANE-ASSOCIATED SALT-INDUCIBLE PROTEIN-LIKE"/>
    <property type="match status" value="1"/>
</dbReference>
<organism evidence="1 2">
    <name type="scientific">Tieghemostelium lacteum</name>
    <name type="common">Slime mold</name>
    <name type="synonym">Dictyostelium lacteum</name>
    <dbReference type="NCBI Taxonomy" id="361077"/>
    <lineage>
        <taxon>Eukaryota</taxon>
        <taxon>Amoebozoa</taxon>
        <taxon>Evosea</taxon>
        <taxon>Eumycetozoa</taxon>
        <taxon>Dictyostelia</taxon>
        <taxon>Dictyosteliales</taxon>
        <taxon>Raperosteliaceae</taxon>
        <taxon>Tieghemostelium</taxon>
    </lineage>
</organism>
<dbReference type="OMA" id="ITHELAN"/>
<dbReference type="InParanoid" id="A0A151ZCR9"/>
<gene>
    <name evidence="1" type="ORF">DLAC_07535</name>
</gene>
<keyword evidence="2" id="KW-1185">Reference proteome</keyword>
<dbReference type="STRING" id="361077.A0A151ZCR9"/>
<name>A0A151ZCR9_TIELA</name>
<proteinExistence type="predicted"/>
<dbReference type="InterPro" id="IPR050667">
    <property type="entry name" value="PPR-containing_protein"/>
</dbReference>
<dbReference type="InterPro" id="IPR002885">
    <property type="entry name" value="PPR_rpt"/>
</dbReference>
<dbReference type="Proteomes" id="UP000076078">
    <property type="component" value="Unassembled WGS sequence"/>
</dbReference>
<dbReference type="Pfam" id="PF13812">
    <property type="entry name" value="PPR_3"/>
    <property type="match status" value="1"/>
</dbReference>
<evidence type="ECO:0000313" key="1">
    <source>
        <dbReference type="EMBL" id="KYQ91748.1"/>
    </source>
</evidence>
<dbReference type="Gene3D" id="1.25.40.10">
    <property type="entry name" value="Tetratricopeptide repeat domain"/>
    <property type="match status" value="3"/>
</dbReference>
<reference evidence="1 2" key="1">
    <citation type="submission" date="2015-12" db="EMBL/GenBank/DDBJ databases">
        <title>Dictyostelia acquired genes for synthesis and detection of signals that induce cell-type specialization by lateral gene transfer from prokaryotes.</title>
        <authorList>
            <person name="Gloeckner G."/>
            <person name="Schaap P."/>
        </authorList>
    </citation>
    <scope>NUCLEOTIDE SEQUENCE [LARGE SCALE GENOMIC DNA]</scope>
    <source>
        <strain evidence="1 2">TK</strain>
    </source>
</reference>
<dbReference type="EMBL" id="LODT01000034">
    <property type="protein sequence ID" value="KYQ91748.1"/>
    <property type="molecule type" value="Genomic_DNA"/>
</dbReference>
<comment type="caution">
    <text evidence="1">The sequence shown here is derived from an EMBL/GenBank/DDBJ whole genome shotgun (WGS) entry which is preliminary data.</text>
</comment>
<keyword evidence="1" id="KW-0418">Kinase</keyword>
<dbReference type="OrthoDB" id="185373at2759"/>
<dbReference type="AlphaFoldDB" id="A0A151ZCR9"/>
<dbReference type="PANTHER" id="PTHR47939:SF5">
    <property type="entry name" value="PENTACOTRIPEPTIDE-REPEAT REGION OF PRORP DOMAIN-CONTAINING PROTEIN"/>
    <property type="match status" value="1"/>
</dbReference>